<accession>A0A2Z7B7D1</accession>
<name>A0A2Z7B7D1_9LAMI</name>
<protein>
    <submittedName>
        <fullName evidence="1">SET and MYND domain-containing protein 4</fullName>
    </submittedName>
</protein>
<reference evidence="1 2" key="1">
    <citation type="journal article" date="2015" name="Proc. Natl. Acad. Sci. U.S.A.">
        <title>The resurrection genome of Boea hygrometrica: A blueprint for survival of dehydration.</title>
        <authorList>
            <person name="Xiao L."/>
            <person name="Yang G."/>
            <person name="Zhang L."/>
            <person name="Yang X."/>
            <person name="Zhao S."/>
            <person name="Ji Z."/>
            <person name="Zhou Q."/>
            <person name="Hu M."/>
            <person name="Wang Y."/>
            <person name="Chen M."/>
            <person name="Xu Y."/>
            <person name="Jin H."/>
            <person name="Xiao X."/>
            <person name="Hu G."/>
            <person name="Bao F."/>
            <person name="Hu Y."/>
            <person name="Wan P."/>
            <person name="Li L."/>
            <person name="Deng X."/>
            <person name="Kuang T."/>
            <person name="Xiang C."/>
            <person name="Zhu J.K."/>
            <person name="Oliver M.J."/>
            <person name="He Y."/>
        </authorList>
    </citation>
    <scope>NUCLEOTIDE SEQUENCE [LARGE SCALE GENOMIC DNA]</scope>
    <source>
        <strain evidence="2">cv. XS01</strain>
    </source>
</reference>
<organism evidence="1 2">
    <name type="scientific">Dorcoceras hygrometricum</name>
    <dbReference type="NCBI Taxonomy" id="472368"/>
    <lineage>
        <taxon>Eukaryota</taxon>
        <taxon>Viridiplantae</taxon>
        <taxon>Streptophyta</taxon>
        <taxon>Embryophyta</taxon>
        <taxon>Tracheophyta</taxon>
        <taxon>Spermatophyta</taxon>
        <taxon>Magnoliopsida</taxon>
        <taxon>eudicotyledons</taxon>
        <taxon>Gunneridae</taxon>
        <taxon>Pentapetalae</taxon>
        <taxon>asterids</taxon>
        <taxon>lamiids</taxon>
        <taxon>Lamiales</taxon>
        <taxon>Gesneriaceae</taxon>
        <taxon>Didymocarpoideae</taxon>
        <taxon>Trichosporeae</taxon>
        <taxon>Loxocarpinae</taxon>
        <taxon>Dorcoceras</taxon>
    </lineage>
</organism>
<dbReference type="OrthoDB" id="1926212at2759"/>
<gene>
    <name evidence="1" type="ORF">F511_24804</name>
</gene>
<sequence length="66" mass="7564">QILKKLYGKDHIVIGNELIKLLSIQLSTGHENAAENANRLVKIFARYYGPHADIIFPYLTHLKKCM</sequence>
<keyword evidence="2" id="KW-1185">Reference proteome</keyword>
<dbReference type="Proteomes" id="UP000250235">
    <property type="component" value="Unassembled WGS sequence"/>
</dbReference>
<dbReference type="PANTHER" id="PTHR47337">
    <property type="entry name" value="TETRATRICOPEPTIDE REPEAT (TPR)-LIKE SUPERFAMILY PROTEIN"/>
    <property type="match status" value="1"/>
</dbReference>
<dbReference type="EMBL" id="KV008770">
    <property type="protein sequence ID" value="KZV30021.1"/>
    <property type="molecule type" value="Genomic_DNA"/>
</dbReference>
<dbReference type="PANTHER" id="PTHR47337:SF1">
    <property type="entry name" value="TETRATRICOPEPTIDE REPEAT (TPR)-LIKE SUPERFAMILY PROTEIN"/>
    <property type="match status" value="1"/>
</dbReference>
<evidence type="ECO:0000313" key="1">
    <source>
        <dbReference type="EMBL" id="KZV30021.1"/>
    </source>
</evidence>
<dbReference type="AlphaFoldDB" id="A0A2Z7B7D1"/>
<feature type="non-terminal residue" evidence="1">
    <location>
        <position position="1"/>
    </location>
</feature>
<dbReference type="Gene3D" id="1.25.40.10">
    <property type="entry name" value="Tetratricopeptide repeat domain"/>
    <property type="match status" value="1"/>
</dbReference>
<evidence type="ECO:0000313" key="2">
    <source>
        <dbReference type="Proteomes" id="UP000250235"/>
    </source>
</evidence>
<dbReference type="InterPro" id="IPR011990">
    <property type="entry name" value="TPR-like_helical_dom_sf"/>
</dbReference>
<proteinExistence type="predicted"/>